<protein>
    <recommendedName>
        <fullName evidence="7">Rhodopsin domain-containing protein</fullName>
    </recommendedName>
</protein>
<dbReference type="InterPro" id="IPR052337">
    <property type="entry name" value="SAT4-like"/>
</dbReference>
<accession>A0AAN7WHD5</accession>
<dbReference type="Proteomes" id="UP001310594">
    <property type="component" value="Unassembled WGS sequence"/>
</dbReference>
<evidence type="ECO:0000256" key="3">
    <source>
        <dbReference type="ARBA" id="ARBA00022989"/>
    </source>
</evidence>
<evidence type="ECO:0000256" key="1">
    <source>
        <dbReference type="ARBA" id="ARBA00004141"/>
    </source>
</evidence>
<sequence length="318" mass="34415">MAFCIVGPALGRISFAIYLLQIIGRTQHTLRYPLWALIAVQATFNTALLGAMYGTCGTNPEPSKKCADPFILSLLSILAIATPNVGCFTPSRLFDFTEAVAVNIVADAVLTIAPSILIIKLKTTPRAKAAAIALLSLSSFAMVAVVWRTVEVKTIFAWDNWDFSHNVILYYAAASVEQNVIIIAASIPTIAPIYKYLQQRRPTPSTKGLNSTSATNSTTRLSGDSAYIQHNLANALGMNMPSLGNSVSPTTAVHPLEVHPRTMSDFFFVQVTITAGAQAKDSQEHILPLASLPAIKMTTRTKVEYVNVGYEESTTTKY</sequence>
<feature type="domain" description="Rhodopsin" evidence="7">
    <location>
        <begin position="13"/>
        <end position="195"/>
    </location>
</feature>
<dbReference type="InterPro" id="IPR049326">
    <property type="entry name" value="Rhodopsin_dom_fungi"/>
</dbReference>
<gene>
    <name evidence="8" type="ORF">LTR97_001395</name>
</gene>
<dbReference type="Pfam" id="PF20684">
    <property type="entry name" value="Fung_rhodopsin"/>
    <property type="match status" value="1"/>
</dbReference>
<feature type="transmembrane region" description="Helical" evidence="6">
    <location>
        <begin position="100"/>
        <end position="119"/>
    </location>
</feature>
<feature type="transmembrane region" description="Helical" evidence="6">
    <location>
        <begin position="131"/>
        <end position="148"/>
    </location>
</feature>
<comment type="subcellular location">
    <subcellularLocation>
        <location evidence="1">Membrane</location>
        <topology evidence="1">Multi-pass membrane protein</topology>
    </subcellularLocation>
</comment>
<evidence type="ECO:0000259" key="7">
    <source>
        <dbReference type="Pfam" id="PF20684"/>
    </source>
</evidence>
<keyword evidence="3 6" id="KW-1133">Transmembrane helix</keyword>
<evidence type="ECO:0000313" key="9">
    <source>
        <dbReference type="Proteomes" id="UP001310594"/>
    </source>
</evidence>
<evidence type="ECO:0000256" key="2">
    <source>
        <dbReference type="ARBA" id="ARBA00022692"/>
    </source>
</evidence>
<dbReference type="PANTHER" id="PTHR33048:SF146">
    <property type="entry name" value="INTEGRAL MEMBRANE PROTEIN"/>
    <property type="match status" value="1"/>
</dbReference>
<evidence type="ECO:0000313" key="8">
    <source>
        <dbReference type="EMBL" id="KAK5706407.1"/>
    </source>
</evidence>
<keyword evidence="2 6" id="KW-0812">Transmembrane</keyword>
<evidence type="ECO:0000256" key="6">
    <source>
        <dbReference type="SAM" id="Phobius"/>
    </source>
</evidence>
<dbReference type="EMBL" id="JAVRQU010000002">
    <property type="protein sequence ID" value="KAK5706407.1"/>
    <property type="molecule type" value="Genomic_DNA"/>
</dbReference>
<proteinExistence type="inferred from homology"/>
<feature type="transmembrane region" description="Helical" evidence="6">
    <location>
        <begin position="66"/>
        <end position="85"/>
    </location>
</feature>
<reference evidence="8" key="1">
    <citation type="submission" date="2023-08" db="EMBL/GenBank/DDBJ databases">
        <title>Black Yeasts Isolated from many extreme environments.</title>
        <authorList>
            <person name="Coleine C."/>
            <person name="Stajich J.E."/>
            <person name="Selbmann L."/>
        </authorList>
    </citation>
    <scope>NUCLEOTIDE SEQUENCE</scope>
    <source>
        <strain evidence="8">CCFEE 5810</strain>
    </source>
</reference>
<evidence type="ECO:0000256" key="5">
    <source>
        <dbReference type="ARBA" id="ARBA00038359"/>
    </source>
</evidence>
<comment type="caution">
    <text evidence="8">The sequence shown here is derived from an EMBL/GenBank/DDBJ whole genome shotgun (WGS) entry which is preliminary data.</text>
</comment>
<dbReference type="AlphaFoldDB" id="A0AAN7WHD5"/>
<name>A0AAN7WHD5_9PEZI</name>
<evidence type="ECO:0000256" key="4">
    <source>
        <dbReference type="ARBA" id="ARBA00023136"/>
    </source>
</evidence>
<organism evidence="8 9">
    <name type="scientific">Elasticomyces elasticus</name>
    <dbReference type="NCBI Taxonomy" id="574655"/>
    <lineage>
        <taxon>Eukaryota</taxon>
        <taxon>Fungi</taxon>
        <taxon>Dikarya</taxon>
        <taxon>Ascomycota</taxon>
        <taxon>Pezizomycotina</taxon>
        <taxon>Dothideomycetes</taxon>
        <taxon>Dothideomycetidae</taxon>
        <taxon>Mycosphaerellales</taxon>
        <taxon>Teratosphaeriaceae</taxon>
        <taxon>Elasticomyces</taxon>
    </lineage>
</organism>
<dbReference type="GO" id="GO:0016020">
    <property type="term" value="C:membrane"/>
    <property type="evidence" value="ECO:0007669"/>
    <property type="project" value="UniProtKB-SubCell"/>
</dbReference>
<keyword evidence="4 6" id="KW-0472">Membrane</keyword>
<dbReference type="PANTHER" id="PTHR33048">
    <property type="entry name" value="PTH11-LIKE INTEGRAL MEMBRANE PROTEIN (AFU_ORTHOLOGUE AFUA_5G11245)"/>
    <property type="match status" value="1"/>
</dbReference>
<feature type="transmembrane region" description="Helical" evidence="6">
    <location>
        <begin position="168"/>
        <end position="191"/>
    </location>
</feature>
<comment type="similarity">
    <text evidence="5">Belongs to the SAT4 family.</text>
</comment>
<feature type="transmembrane region" description="Helical" evidence="6">
    <location>
        <begin position="32"/>
        <end position="54"/>
    </location>
</feature>